<accession>A0A0A1YM55</accession>
<dbReference type="Proteomes" id="UP000030063">
    <property type="component" value="Unassembled WGS sequence"/>
</dbReference>
<keyword evidence="4" id="KW-1185">Reference proteome</keyword>
<dbReference type="OrthoDB" id="6904562at2"/>
<dbReference type="RefSeq" id="WP_025165312.1">
    <property type="nucleotide sequence ID" value="NZ_AWSQ01000002.1"/>
</dbReference>
<keyword evidence="2" id="KW-1133">Transmembrane helix</keyword>
<comment type="caution">
    <text evidence="3">The sequence shown here is derived from an EMBL/GenBank/DDBJ whole genome shotgun (WGS) entry which is preliminary data.</text>
</comment>
<evidence type="ECO:0000256" key="1">
    <source>
        <dbReference type="SAM" id="MobiDB-lite"/>
    </source>
</evidence>
<evidence type="ECO:0000313" key="3">
    <source>
        <dbReference type="EMBL" id="KFX70058.1"/>
    </source>
</evidence>
<keyword evidence="2" id="KW-0472">Membrane</keyword>
<feature type="transmembrane region" description="Helical" evidence="2">
    <location>
        <begin position="78"/>
        <end position="99"/>
    </location>
</feature>
<dbReference type="EMBL" id="AWSQ01000002">
    <property type="protein sequence ID" value="KFX70058.1"/>
    <property type="molecule type" value="Genomic_DNA"/>
</dbReference>
<protein>
    <submittedName>
        <fullName evidence="3">Uncharacterized protein</fullName>
    </submittedName>
</protein>
<organism evidence="3 4">
    <name type="scientific">Pseudomonas taeanensis MS-3</name>
    <dbReference type="NCBI Taxonomy" id="1395571"/>
    <lineage>
        <taxon>Bacteria</taxon>
        <taxon>Pseudomonadati</taxon>
        <taxon>Pseudomonadota</taxon>
        <taxon>Gammaproteobacteria</taxon>
        <taxon>Pseudomonadales</taxon>
        <taxon>Pseudomonadaceae</taxon>
        <taxon>Pseudomonas</taxon>
    </lineage>
</organism>
<proteinExistence type="predicted"/>
<reference evidence="3 4" key="1">
    <citation type="journal article" date="2014" name="Genome Announc.">
        <title>Draft Genome Sequence of Petroleum Oil-Degrading Marine Bacterium Pseudomonas taeanensis Strain MS-3, Isolated from a Crude Oil-Contaminated Seashore.</title>
        <authorList>
            <person name="Lee S.Y."/>
            <person name="Kim S.H."/>
            <person name="Lee D.G."/>
            <person name="Shin S."/>
            <person name="Yun S.H."/>
            <person name="Choi C.W."/>
            <person name="Chung Y.H."/>
            <person name="Choi J.S."/>
            <person name="Kahng H.Y."/>
            <person name="Kim S.I."/>
        </authorList>
    </citation>
    <scope>NUCLEOTIDE SEQUENCE [LARGE SCALE GENOMIC DNA]</scope>
    <source>
        <strain evidence="3 4">MS-3</strain>
    </source>
</reference>
<name>A0A0A1YM55_9PSED</name>
<dbReference type="AlphaFoldDB" id="A0A0A1YM55"/>
<gene>
    <name evidence="3" type="ORF">TMS3_0111170</name>
</gene>
<feature type="region of interest" description="Disordered" evidence="1">
    <location>
        <begin position="1"/>
        <end position="61"/>
    </location>
</feature>
<evidence type="ECO:0000256" key="2">
    <source>
        <dbReference type="SAM" id="Phobius"/>
    </source>
</evidence>
<keyword evidence="2" id="KW-0812">Transmembrane</keyword>
<sequence length="101" mass="11676">MRLEDREWWRDERRQPGHKASWDDFRAGPPRPQSEDAGKISSVEDMDRVERSTKQQTPPYLHHQAPEILDARSKGSGAYFWLAVVCGAVILNGLAYLYLTY</sequence>
<evidence type="ECO:0000313" key="4">
    <source>
        <dbReference type="Proteomes" id="UP000030063"/>
    </source>
</evidence>
<feature type="compositionally biased region" description="Basic and acidic residues" evidence="1">
    <location>
        <begin position="1"/>
        <end position="26"/>
    </location>
</feature>